<reference evidence="1" key="1">
    <citation type="submission" date="2018-06" db="EMBL/GenBank/DDBJ databases">
        <authorList>
            <person name="Zhirakovskaya E."/>
        </authorList>
    </citation>
    <scope>NUCLEOTIDE SEQUENCE</scope>
</reference>
<dbReference type="SUPFAM" id="SSF53098">
    <property type="entry name" value="Ribonuclease H-like"/>
    <property type="match status" value="1"/>
</dbReference>
<dbReference type="PANTHER" id="PTHR46889">
    <property type="entry name" value="TRANSPOSASE INSF FOR INSERTION SEQUENCE IS3B-RELATED"/>
    <property type="match status" value="1"/>
</dbReference>
<name>A0A3B1BIG7_9ZZZZ</name>
<accession>A0A3B1BIG7</accession>
<dbReference type="InterPro" id="IPR012337">
    <property type="entry name" value="RNaseH-like_sf"/>
</dbReference>
<dbReference type="InterPro" id="IPR050900">
    <property type="entry name" value="Transposase_IS3/IS150/IS904"/>
</dbReference>
<sequence>MEIFREIEAFGNPIIVRGHEKPTINVCRCCALKCAPLDLRVEDSKSVIAPNHLNRKFTVQRPDNVWCGDVTYLWTGSAWVYLAVVLDLYARRVVG</sequence>
<protein>
    <submittedName>
        <fullName evidence="1">Mobile element protein</fullName>
    </submittedName>
</protein>
<organism evidence="1">
    <name type="scientific">hydrothermal vent metagenome</name>
    <dbReference type="NCBI Taxonomy" id="652676"/>
    <lineage>
        <taxon>unclassified sequences</taxon>
        <taxon>metagenomes</taxon>
        <taxon>ecological metagenomes</taxon>
    </lineage>
</organism>
<dbReference type="AlphaFoldDB" id="A0A3B1BIG7"/>
<proteinExistence type="predicted"/>
<gene>
    <name evidence="1" type="ORF">MNBD_GAMMA20-52</name>
</gene>
<evidence type="ECO:0000313" key="1">
    <source>
        <dbReference type="EMBL" id="VAX04667.1"/>
    </source>
</evidence>
<dbReference type="EMBL" id="UOFU01000387">
    <property type="protein sequence ID" value="VAX04667.1"/>
    <property type="molecule type" value="Genomic_DNA"/>
</dbReference>
<dbReference type="PANTHER" id="PTHR46889:SF4">
    <property type="entry name" value="TRANSPOSASE INSO FOR INSERTION SEQUENCE ELEMENT IS911B-RELATED"/>
    <property type="match status" value="1"/>
</dbReference>